<dbReference type="InterPro" id="IPR017469">
    <property type="entry name" value="PEP-CTERM_FemAB-rel"/>
</dbReference>
<dbReference type="SUPFAM" id="SSF55729">
    <property type="entry name" value="Acyl-CoA N-acyltransferases (Nat)"/>
    <property type="match status" value="2"/>
</dbReference>
<dbReference type="InterPro" id="IPR050644">
    <property type="entry name" value="PG_Glycine_Bridge_Synth"/>
</dbReference>
<name>A0A2K9LMV0_9GAMM</name>
<accession>A0A2K9LMV0</accession>
<proteinExistence type="predicted"/>
<feature type="domain" description="BioF2-like acetyltransferase" evidence="1">
    <location>
        <begin position="147"/>
        <end position="285"/>
    </location>
</feature>
<dbReference type="PANTHER" id="PTHR36174">
    <property type="entry name" value="LIPID II:GLYCINE GLYCYLTRANSFERASE"/>
    <property type="match status" value="1"/>
</dbReference>
<keyword evidence="3" id="KW-1185">Reference proteome</keyword>
<gene>
    <name evidence="2" type="ORF">Kalk_14705</name>
</gene>
<organism evidence="2 3">
    <name type="scientific">Ketobacter alkanivorans</name>
    <dbReference type="NCBI Taxonomy" id="1917421"/>
    <lineage>
        <taxon>Bacteria</taxon>
        <taxon>Pseudomonadati</taxon>
        <taxon>Pseudomonadota</taxon>
        <taxon>Gammaproteobacteria</taxon>
        <taxon>Pseudomonadales</taxon>
        <taxon>Ketobacteraceae</taxon>
        <taxon>Ketobacter</taxon>
    </lineage>
</organism>
<dbReference type="EMBL" id="CP022684">
    <property type="protein sequence ID" value="AUM13593.1"/>
    <property type="molecule type" value="Genomic_DNA"/>
</dbReference>
<dbReference type="OrthoDB" id="9773932at2"/>
<dbReference type="Gene3D" id="3.40.630.30">
    <property type="match status" value="2"/>
</dbReference>
<reference evidence="3" key="1">
    <citation type="submission" date="2017-08" db="EMBL/GenBank/DDBJ databases">
        <title>Direct submision.</title>
        <authorList>
            <person name="Kim S.-J."/>
            <person name="Rhee S.-K."/>
        </authorList>
    </citation>
    <scope>NUCLEOTIDE SEQUENCE [LARGE SCALE GENOMIC DNA]</scope>
    <source>
        <strain evidence="3">GI5</strain>
    </source>
</reference>
<dbReference type="PANTHER" id="PTHR36174:SF1">
    <property type="entry name" value="LIPID II:GLYCINE GLYCYLTRANSFERASE"/>
    <property type="match status" value="1"/>
</dbReference>
<protein>
    <recommendedName>
        <fullName evidence="1">BioF2-like acetyltransferase domain-containing protein</fullName>
    </recommendedName>
</protein>
<evidence type="ECO:0000259" key="1">
    <source>
        <dbReference type="Pfam" id="PF13480"/>
    </source>
</evidence>
<evidence type="ECO:0000313" key="3">
    <source>
        <dbReference type="Proteomes" id="UP000235116"/>
    </source>
</evidence>
<dbReference type="InterPro" id="IPR038740">
    <property type="entry name" value="BioF2-like_GNAT_dom"/>
</dbReference>
<dbReference type="KEGG" id="kak:Kalk_14705"/>
<dbReference type="Proteomes" id="UP000235116">
    <property type="component" value="Chromosome"/>
</dbReference>
<sequence>MIGVKQVSFQEMQSWDEYVEKHPHATPYHLMAWGQAVERSYGHKGVYLVAHEGQNIVGVLPLINMSVPLLGARPCSLPFCDLGGVLADTDQARDSLLEHARGWLDSHGVKQVELRHSQQDVVGELEQGIKVRMLLKLESSAEEQFKQFKSKLRSQVRKAEKNGVVFFEGKTTAHRQEFYRVMQINMHQLGSPVHSRAWFDAVLDSYGTRARLGMVEFQGQVVGGAIILLCGGVVTVPWASTLPEFNHLSPNMLLYWGLLSMAAEGGYAKFDFGRSTVGEGTFKFKKQWGAEPVPLQWQVLTKDVLESADAGGAGGGMRDKVAEAWRRMPAPLVNFLGPILRRYISL</sequence>
<evidence type="ECO:0000313" key="2">
    <source>
        <dbReference type="EMBL" id="AUM13593.1"/>
    </source>
</evidence>
<dbReference type="RefSeq" id="WP_101894968.1">
    <property type="nucleotide sequence ID" value="NZ_CP022684.1"/>
</dbReference>
<dbReference type="AlphaFoldDB" id="A0A2K9LMV0"/>
<dbReference type="NCBIfam" id="TIGR03019">
    <property type="entry name" value="pepcterm_femAB"/>
    <property type="match status" value="1"/>
</dbReference>
<dbReference type="Pfam" id="PF13480">
    <property type="entry name" value="Acetyltransf_6"/>
    <property type="match status" value="1"/>
</dbReference>
<dbReference type="InterPro" id="IPR016181">
    <property type="entry name" value="Acyl_CoA_acyltransferase"/>
</dbReference>